<proteinExistence type="predicted"/>
<dbReference type="Proteomes" id="UP000095100">
    <property type="component" value="Chromosome 1"/>
</dbReference>
<protein>
    <submittedName>
        <fullName evidence="1">Uncharacterized protein</fullName>
    </submittedName>
</protein>
<dbReference type="AlphaFoldDB" id="A0AAU8UUU6"/>
<evidence type="ECO:0000313" key="1">
    <source>
        <dbReference type="EMBL" id="AOK23036.1"/>
    </source>
</evidence>
<name>A0AAU8UUU6_9BURK</name>
<dbReference type="EMBL" id="CP013446">
    <property type="protein sequence ID" value="AOK23036.1"/>
    <property type="molecule type" value="Genomic_DNA"/>
</dbReference>
<sequence length="127" mass="13693">MCRHFRRTVGGLSGVFNEGSWSTTGNQLTSRRVATISEPFVSGGEPGLACNANELAAGESVDFDARISVSHGRDDGFCGVVVPLGIIVERAVRLHMRKPSAQCTHDAIQRAHLVKHTGIDFVGRQLH</sequence>
<evidence type="ECO:0000313" key="2">
    <source>
        <dbReference type="Proteomes" id="UP000095100"/>
    </source>
</evidence>
<accession>A0AAU8UUU6</accession>
<reference evidence="1 2" key="1">
    <citation type="submission" date="2015-12" db="EMBL/GenBank/DDBJ databases">
        <title>Diversity of Burkholderia near neighbor genomes.</title>
        <authorList>
            <person name="Sahl J."/>
            <person name="Wagner D."/>
            <person name="Keim P."/>
        </authorList>
    </citation>
    <scope>NUCLEOTIDE SEQUENCE [LARGE SCALE GENOMIC DNA]</scope>
    <source>
        <strain evidence="1 2">MSMB1189WGS</strain>
    </source>
</reference>
<organism evidence="1 2">
    <name type="scientific">Burkholderia ubonensis</name>
    <dbReference type="NCBI Taxonomy" id="101571"/>
    <lineage>
        <taxon>Bacteria</taxon>
        <taxon>Pseudomonadati</taxon>
        <taxon>Pseudomonadota</taxon>
        <taxon>Betaproteobacteria</taxon>
        <taxon>Burkholderiales</taxon>
        <taxon>Burkholderiaceae</taxon>
        <taxon>Burkholderia</taxon>
        <taxon>Burkholderia cepacia complex</taxon>
    </lineage>
</organism>
<gene>
    <name evidence="1" type="ORF">WK67_09965</name>
</gene>